<dbReference type="EMBL" id="CP011494">
    <property type="protein sequence ID" value="AKO53564.1"/>
    <property type="molecule type" value="Genomic_DNA"/>
</dbReference>
<dbReference type="Proteomes" id="UP000036406">
    <property type="component" value="Chromosome"/>
</dbReference>
<accession>A0A0H4I3J2</accession>
<dbReference type="SUPFAM" id="SSF51206">
    <property type="entry name" value="cAMP-binding domain-like"/>
    <property type="match status" value="1"/>
</dbReference>
<gene>
    <name evidence="2" type="ORF">ABA45_15000</name>
</gene>
<protein>
    <submittedName>
        <fullName evidence="2">Cyclic nucleotide-binding protein</fullName>
    </submittedName>
</protein>
<proteinExistence type="predicted"/>
<reference evidence="2 3" key="1">
    <citation type="submission" date="2015-05" db="EMBL/GenBank/DDBJ databases">
        <title>Complete genome of Marinobacter psychrophilus strain 20041T isolated from sea-ice of the Canadian Basin.</title>
        <authorList>
            <person name="Song L."/>
            <person name="Ren L."/>
            <person name="Yu Y."/>
            <person name="Wang X."/>
        </authorList>
    </citation>
    <scope>NUCLEOTIDE SEQUENCE [LARGE SCALE GENOMIC DNA]</scope>
    <source>
        <strain evidence="2 3">20041</strain>
    </source>
</reference>
<dbReference type="RefSeq" id="WP_048387436.1">
    <property type="nucleotide sequence ID" value="NZ_CP011494.1"/>
</dbReference>
<dbReference type="InterPro" id="IPR000595">
    <property type="entry name" value="cNMP-bd_dom"/>
</dbReference>
<sequence>MNSIFRPDLSSSSHLLSEQHPDMAKLPHAPPETLLLNSLSRVFGIRLSDNKTAPENLLLSDLAQLFSVRKIDAETVMEKQDQPWANVYLIQHGVMRMFRETASGKVAIHHFFSEGDIIWPVFGRSRTVRNTLCLNSSMPVTAWVADFTAFRSEVQSHGEGQWPKFALALTEELAELASMREFRKHTMPAIERYALMQEEYPELTKRVPDNQLAAWLGVVPATFSRLKSAASGHSKNS</sequence>
<keyword evidence="3" id="KW-1185">Reference proteome</keyword>
<organism evidence="2 3">
    <name type="scientific">Marinobacter psychrophilus</name>
    <dbReference type="NCBI Taxonomy" id="330734"/>
    <lineage>
        <taxon>Bacteria</taxon>
        <taxon>Pseudomonadati</taxon>
        <taxon>Pseudomonadota</taxon>
        <taxon>Gammaproteobacteria</taxon>
        <taxon>Pseudomonadales</taxon>
        <taxon>Marinobacteraceae</taxon>
        <taxon>Marinobacter</taxon>
    </lineage>
</organism>
<name>A0A0H4I3J2_9GAMM</name>
<dbReference type="STRING" id="330734.ABA45_15000"/>
<feature type="region of interest" description="Disordered" evidence="1">
    <location>
        <begin position="1"/>
        <end position="23"/>
    </location>
</feature>
<dbReference type="KEGG" id="mpq:ABA45_15000"/>
<dbReference type="PATRIC" id="fig|330734.3.peg.3160"/>
<evidence type="ECO:0000313" key="3">
    <source>
        <dbReference type="Proteomes" id="UP000036406"/>
    </source>
</evidence>
<dbReference type="InterPro" id="IPR014710">
    <property type="entry name" value="RmlC-like_jellyroll"/>
</dbReference>
<evidence type="ECO:0000256" key="1">
    <source>
        <dbReference type="SAM" id="MobiDB-lite"/>
    </source>
</evidence>
<dbReference type="InterPro" id="IPR018490">
    <property type="entry name" value="cNMP-bd_dom_sf"/>
</dbReference>
<evidence type="ECO:0000313" key="2">
    <source>
        <dbReference type="EMBL" id="AKO53564.1"/>
    </source>
</evidence>
<dbReference type="Gene3D" id="2.60.120.10">
    <property type="entry name" value="Jelly Rolls"/>
    <property type="match status" value="1"/>
</dbReference>
<dbReference type="CDD" id="cd00038">
    <property type="entry name" value="CAP_ED"/>
    <property type="match status" value="1"/>
</dbReference>
<dbReference type="AlphaFoldDB" id="A0A0H4I3J2"/>